<accession>A0A4P6UNJ2</accession>
<sequence>MHLVVQHGTQVVVQRQEPGIGGTHACHCAVSPGNFRTKFRHAHSRAYKLKGAWRWGRRNRAGPASAVLVTLLLAWPSSQATGLPPNLPAAAVVPTLVAPSERPRVCLVLSGGGARGGAHLGVLKVLQALRVPVDCIVGTSAGAIIGAAYASGMPLGALEANLRPLTTALLFRDVQRSDLPLRSKAEGRYNYIGPEMGLSTSGITLPKGAVSGVALEAVLRQLTSRQSSADFDRLPIPFRAVATDLGTGEMVVLDHGSLASAVRASMALPAIVNPVEINGRLLVDGGASRNLPVDVARALGAKVVIAVNIGTPLHAREQIRSLVGVTEQMMRIVTAQNVHESLNELGPDDVLISPDLGTIGTADFDRLLEASQAGERAARAAAVQLQRHHLDEDGYARWERQRLAPRPERARVDSVTITGTQVVNPEAVRAMLRLQPGQGFDASQLDADLRRIYATGDFESVSYTLANLPDGGQAVTVQTTEKSWGPSYLRVGLGLSSDFSGNAYFNLLLAHRHTWLNTLGAEWRNELQTGRTDRLSTEWFQPLDVERSVFISAQAETRREPFDIFAEGQRVARFRRDETTARLQPGLALGHAAELRAGLMRGRVQLSKDTSAELGDLELPSVDTGGLELVLRTDTLDSLSFPHHGTALDLRYFDSLPAYGADQRYDKLDLAWRGAMTLDDHILRAAYFSTRAGGDGDLPEHELASLGGFLRMSGYQTGELLGTRAQMGRLVYAYRLTGPSLLQGMELGLSVEAGRVREVVEESRHQGTLRSNALFLAVDTPVGPLYFGVGHATSGSNAVYLFLGPP</sequence>
<dbReference type="Gene3D" id="3.40.1090.10">
    <property type="entry name" value="Cytosolic phospholipase A2 catalytic domain"/>
    <property type="match status" value="2"/>
</dbReference>
<dbReference type="EMBL" id="CP031395">
    <property type="protein sequence ID" value="QBK06346.1"/>
    <property type="molecule type" value="Genomic_DNA"/>
</dbReference>
<evidence type="ECO:0000259" key="8">
    <source>
        <dbReference type="PROSITE" id="PS51779"/>
    </source>
</evidence>
<keyword evidence="4 6" id="KW-0443">Lipid metabolism</keyword>
<reference evidence="9 10" key="1">
    <citation type="submission" date="2018-07" db="EMBL/GenBank/DDBJ databases">
        <title>Exploring interactions and the metabolic potential of the ultra-small soil bacteria Hylemonella gracilis.</title>
        <authorList>
            <person name="Tyc O."/>
            <person name="Kulkarni P."/>
            <person name="Gawehns F."/>
            <person name="Hundscheid M."/>
            <person name="Zweers H."/>
            <person name="Garbeva P."/>
        </authorList>
    </citation>
    <scope>NUCLEOTIDE SEQUENCE [LARGE SCALE GENOMIC DNA]</scope>
    <source>
        <strain evidence="9 10">NS1</strain>
    </source>
</reference>
<feature type="short sequence motif" description="GXSXG" evidence="6">
    <location>
        <begin position="138"/>
        <end position="142"/>
    </location>
</feature>
<dbReference type="PANTHER" id="PTHR14226:SF29">
    <property type="entry name" value="NEUROPATHY TARGET ESTERASE SWS"/>
    <property type="match status" value="1"/>
</dbReference>
<dbReference type="PROSITE" id="PS51635">
    <property type="entry name" value="PNPLA"/>
    <property type="match status" value="1"/>
</dbReference>
<evidence type="ECO:0000256" key="3">
    <source>
        <dbReference type="ARBA" id="ARBA00022963"/>
    </source>
</evidence>
<keyword evidence="2 6" id="KW-0378">Hydrolase</keyword>
<evidence type="ECO:0000313" key="10">
    <source>
        <dbReference type="Proteomes" id="UP000292939"/>
    </source>
</evidence>
<evidence type="ECO:0000256" key="2">
    <source>
        <dbReference type="ARBA" id="ARBA00022801"/>
    </source>
</evidence>
<dbReference type="KEGG" id="hgr:DW355_02955"/>
<dbReference type="Pfam" id="PF07244">
    <property type="entry name" value="POTRA"/>
    <property type="match status" value="1"/>
</dbReference>
<evidence type="ECO:0000256" key="5">
    <source>
        <dbReference type="ARBA" id="ARBA00023136"/>
    </source>
</evidence>
<dbReference type="InterPro" id="IPR034746">
    <property type="entry name" value="POTRA"/>
</dbReference>
<evidence type="ECO:0000256" key="4">
    <source>
        <dbReference type="ARBA" id="ARBA00023098"/>
    </source>
</evidence>
<keyword evidence="3 6" id="KW-0442">Lipid degradation</keyword>
<dbReference type="OrthoDB" id="5290098at2"/>
<dbReference type="InterPro" id="IPR010827">
    <property type="entry name" value="BamA/TamA_POTRA"/>
</dbReference>
<gene>
    <name evidence="9" type="ORF">DW355_02955</name>
</gene>
<proteinExistence type="predicted"/>
<dbReference type="GO" id="GO:0019867">
    <property type="term" value="C:outer membrane"/>
    <property type="evidence" value="ECO:0007669"/>
    <property type="project" value="InterPro"/>
</dbReference>
<dbReference type="InterPro" id="IPR002641">
    <property type="entry name" value="PNPLA_dom"/>
</dbReference>
<dbReference type="Gene3D" id="2.40.160.50">
    <property type="entry name" value="membrane protein fhac: a member of the omp85/tpsb transporter family"/>
    <property type="match status" value="1"/>
</dbReference>
<evidence type="ECO:0000256" key="1">
    <source>
        <dbReference type="ARBA" id="ARBA00004370"/>
    </source>
</evidence>
<dbReference type="SUPFAM" id="SSF52151">
    <property type="entry name" value="FabD/lysophospholipase-like"/>
    <property type="match status" value="1"/>
</dbReference>
<evidence type="ECO:0000313" key="9">
    <source>
        <dbReference type="EMBL" id="QBK06346.1"/>
    </source>
</evidence>
<dbReference type="PROSITE" id="PS51779">
    <property type="entry name" value="POTRA"/>
    <property type="match status" value="1"/>
</dbReference>
<organism evidence="9 10">
    <name type="scientific">Hylemonella gracilis</name>
    <dbReference type="NCBI Taxonomy" id="80880"/>
    <lineage>
        <taxon>Bacteria</taxon>
        <taxon>Pseudomonadati</taxon>
        <taxon>Pseudomonadota</taxon>
        <taxon>Betaproteobacteria</taxon>
        <taxon>Burkholderiales</taxon>
        <taxon>Comamonadaceae</taxon>
        <taxon>Hylemonella</taxon>
    </lineage>
</organism>
<feature type="active site" description="Proton acceptor" evidence="6">
    <location>
        <position position="284"/>
    </location>
</feature>
<feature type="short sequence motif" description="GXGXXG" evidence="6">
    <location>
        <begin position="111"/>
        <end position="116"/>
    </location>
</feature>
<dbReference type="Proteomes" id="UP000292939">
    <property type="component" value="Chromosome"/>
</dbReference>
<dbReference type="GO" id="GO:0016042">
    <property type="term" value="P:lipid catabolic process"/>
    <property type="evidence" value="ECO:0007669"/>
    <property type="project" value="UniProtKB-UniRule"/>
</dbReference>
<feature type="active site" description="Nucleophile" evidence="6">
    <location>
        <position position="140"/>
    </location>
</feature>
<feature type="domain" description="PNPLA" evidence="7">
    <location>
        <begin position="107"/>
        <end position="297"/>
    </location>
</feature>
<comment type="subcellular location">
    <subcellularLocation>
        <location evidence="1">Membrane</location>
    </subcellularLocation>
</comment>
<dbReference type="Gene3D" id="3.10.20.310">
    <property type="entry name" value="membrane protein fhac"/>
    <property type="match status" value="1"/>
</dbReference>
<evidence type="ECO:0000256" key="6">
    <source>
        <dbReference type="PROSITE-ProRule" id="PRU01161"/>
    </source>
</evidence>
<feature type="short sequence motif" description="DGA/G" evidence="6">
    <location>
        <begin position="284"/>
        <end position="286"/>
    </location>
</feature>
<dbReference type="Pfam" id="PF01734">
    <property type="entry name" value="Patatin"/>
    <property type="match status" value="1"/>
</dbReference>
<name>A0A4P6UNJ2_9BURK</name>
<dbReference type="GO" id="GO:0016787">
    <property type="term" value="F:hydrolase activity"/>
    <property type="evidence" value="ECO:0007669"/>
    <property type="project" value="UniProtKB-UniRule"/>
</dbReference>
<evidence type="ECO:0000259" key="7">
    <source>
        <dbReference type="PROSITE" id="PS51635"/>
    </source>
</evidence>
<protein>
    <submittedName>
        <fullName evidence="9">NTE family protein</fullName>
    </submittedName>
</protein>
<feature type="domain" description="POTRA" evidence="8">
    <location>
        <begin position="410"/>
        <end position="482"/>
    </location>
</feature>
<dbReference type="InterPro" id="IPR050301">
    <property type="entry name" value="NTE"/>
</dbReference>
<dbReference type="PANTHER" id="PTHR14226">
    <property type="entry name" value="NEUROPATHY TARGET ESTERASE/SWISS CHEESE D.MELANOGASTER"/>
    <property type="match status" value="1"/>
</dbReference>
<dbReference type="AlphaFoldDB" id="A0A4P6UNJ2"/>
<dbReference type="InterPro" id="IPR016035">
    <property type="entry name" value="Acyl_Trfase/lysoPLipase"/>
</dbReference>
<keyword evidence="5" id="KW-0472">Membrane</keyword>